<name>A0A2V5GYY5_ASPV1</name>
<evidence type="ECO:0000313" key="3">
    <source>
        <dbReference type="Proteomes" id="UP000249829"/>
    </source>
</evidence>
<reference evidence="2 3" key="1">
    <citation type="submission" date="2018-02" db="EMBL/GenBank/DDBJ databases">
        <title>The genomes of Aspergillus section Nigri reveals drivers in fungal speciation.</title>
        <authorList>
            <consortium name="DOE Joint Genome Institute"/>
            <person name="Vesth T.C."/>
            <person name="Nybo J."/>
            <person name="Theobald S."/>
            <person name="Brandl J."/>
            <person name="Frisvad J.C."/>
            <person name="Nielsen K.F."/>
            <person name="Lyhne E.K."/>
            <person name="Kogle M.E."/>
            <person name="Kuo A."/>
            <person name="Riley R."/>
            <person name="Clum A."/>
            <person name="Nolan M."/>
            <person name="Lipzen A."/>
            <person name="Salamov A."/>
            <person name="Henrissat B."/>
            <person name="Wiebenga A."/>
            <person name="De vries R.P."/>
            <person name="Grigoriev I.V."/>
            <person name="Mortensen U.H."/>
            <person name="Andersen M.R."/>
            <person name="Baker S.E."/>
        </authorList>
    </citation>
    <scope>NUCLEOTIDE SEQUENCE [LARGE SCALE GENOMIC DNA]</scope>
    <source>
        <strain evidence="2 3">CBS 115571</strain>
    </source>
</reference>
<feature type="compositionally biased region" description="Pro residues" evidence="1">
    <location>
        <begin position="155"/>
        <end position="165"/>
    </location>
</feature>
<feature type="compositionally biased region" description="Basic and acidic residues" evidence="1">
    <location>
        <begin position="173"/>
        <end position="182"/>
    </location>
</feature>
<keyword evidence="3" id="KW-1185">Reference proteome</keyword>
<dbReference type="Proteomes" id="UP000249829">
    <property type="component" value="Unassembled WGS sequence"/>
</dbReference>
<accession>A0A2V5GYY5</accession>
<feature type="region of interest" description="Disordered" evidence="1">
    <location>
        <begin position="110"/>
        <end position="182"/>
    </location>
</feature>
<sequence length="182" mass="19648">MENEECAKEVFEINPASRAKPAAEGVLICTTGGKSAQAKAVDGEIRNPIDTMMVAATPGTSFTSSNAGKVVDIYAGFLHLSMTVTSGKCRRVRVYGDHLGEICIDPRSRKRFKPSHWEQQWQGTDDGTVRRRDDRDNPDLGSYQVNNAPTTTFAPPAPPAPPAPTAPIATPSRRTDQDPPGN</sequence>
<evidence type="ECO:0000256" key="1">
    <source>
        <dbReference type="SAM" id="MobiDB-lite"/>
    </source>
</evidence>
<dbReference type="AlphaFoldDB" id="A0A2V5GYY5"/>
<gene>
    <name evidence="2" type="ORF">BO99DRAFT_417539</name>
</gene>
<protein>
    <submittedName>
        <fullName evidence="2">Uncharacterized protein</fullName>
    </submittedName>
</protein>
<organism evidence="2 3">
    <name type="scientific">Aspergillus violaceofuscus (strain CBS 115571)</name>
    <dbReference type="NCBI Taxonomy" id="1450538"/>
    <lineage>
        <taxon>Eukaryota</taxon>
        <taxon>Fungi</taxon>
        <taxon>Dikarya</taxon>
        <taxon>Ascomycota</taxon>
        <taxon>Pezizomycotina</taxon>
        <taxon>Eurotiomycetes</taxon>
        <taxon>Eurotiomycetidae</taxon>
        <taxon>Eurotiales</taxon>
        <taxon>Aspergillaceae</taxon>
        <taxon>Aspergillus</taxon>
    </lineage>
</organism>
<dbReference type="EMBL" id="KZ825239">
    <property type="protein sequence ID" value="PYI13563.1"/>
    <property type="molecule type" value="Genomic_DNA"/>
</dbReference>
<evidence type="ECO:0000313" key="2">
    <source>
        <dbReference type="EMBL" id="PYI13563.1"/>
    </source>
</evidence>
<proteinExistence type="predicted"/>
<feature type="compositionally biased region" description="Basic and acidic residues" evidence="1">
    <location>
        <begin position="127"/>
        <end position="138"/>
    </location>
</feature>